<evidence type="ECO:0000256" key="2">
    <source>
        <dbReference type="ARBA" id="ARBA00023134"/>
    </source>
</evidence>
<organism evidence="3 4">
    <name type="scientific">Vagococcus allomyrinae</name>
    <dbReference type="NCBI Taxonomy" id="2794353"/>
    <lineage>
        <taxon>Bacteria</taxon>
        <taxon>Bacillati</taxon>
        <taxon>Bacillota</taxon>
        <taxon>Bacilli</taxon>
        <taxon>Lactobacillales</taxon>
        <taxon>Enterococcaceae</taxon>
        <taxon>Vagococcus</taxon>
    </lineage>
</organism>
<reference evidence="3" key="1">
    <citation type="submission" date="2020-12" db="EMBL/GenBank/DDBJ databases">
        <title>Vagococcus allomyrinae sp. nov. and Enterococcus lavae sp. nov., isolated from the larvae of Allomyrina dichotoma.</title>
        <authorList>
            <person name="Lee S.D."/>
        </authorList>
    </citation>
    <scope>NUCLEOTIDE SEQUENCE</scope>
    <source>
        <strain evidence="3">BWB3-3</strain>
    </source>
</reference>
<dbReference type="SUPFAM" id="SSF50465">
    <property type="entry name" value="EF-Tu/eEF-1alpha/eIF2-gamma C-terminal domain"/>
    <property type="match status" value="1"/>
</dbReference>
<comment type="caution">
    <text evidence="3">The sequence shown here is derived from an EMBL/GenBank/DDBJ whole genome shotgun (WGS) entry which is preliminary data.</text>
</comment>
<dbReference type="Gene3D" id="2.40.30.10">
    <property type="entry name" value="Translation factors"/>
    <property type="match status" value="1"/>
</dbReference>
<protein>
    <recommendedName>
        <fullName evidence="5">Translation elongation factor EFTu/EF1A C-terminal domain-containing protein</fullName>
    </recommendedName>
</protein>
<keyword evidence="2" id="KW-0342">GTP-binding</keyword>
<sequence>MYPDIKARIKLNESRKGPVYSGYRPAHKIKNNYLTTGQHQYIGTDKLMPGEETLGTITFISPEHYPQTLTVGQRIEFSEGRTIVGEALVIDIYNELLKKNSSNQAKN</sequence>
<proteinExistence type="predicted"/>
<dbReference type="Proteomes" id="UP000674938">
    <property type="component" value="Unassembled WGS sequence"/>
</dbReference>
<evidence type="ECO:0008006" key="5">
    <source>
        <dbReference type="Google" id="ProtNLM"/>
    </source>
</evidence>
<dbReference type="RefSeq" id="WP_209531552.1">
    <property type="nucleotide sequence ID" value="NZ_JAEEGA010000019.1"/>
</dbReference>
<dbReference type="InterPro" id="IPR009001">
    <property type="entry name" value="Transl_elong_EF1A/Init_IF2_C"/>
</dbReference>
<dbReference type="GO" id="GO:0005525">
    <property type="term" value="F:GTP binding"/>
    <property type="evidence" value="ECO:0007669"/>
    <property type="project" value="UniProtKB-KW"/>
</dbReference>
<name>A0A940SX58_9ENTE</name>
<accession>A0A940SX58</accession>
<keyword evidence="1" id="KW-0547">Nucleotide-binding</keyword>
<gene>
    <name evidence="3" type="ORF">I6N95_22170</name>
</gene>
<dbReference type="EMBL" id="JAEEGA010000019">
    <property type="protein sequence ID" value="MBP1043739.1"/>
    <property type="molecule type" value="Genomic_DNA"/>
</dbReference>
<evidence type="ECO:0000256" key="1">
    <source>
        <dbReference type="ARBA" id="ARBA00022741"/>
    </source>
</evidence>
<dbReference type="AlphaFoldDB" id="A0A940SX58"/>
<keyword evidence="4" id="KW-1185">Reference proteome</keyword>
<evidence type="ECO:0000313" key="3">
    <source>
        <dbReference type="EMBL" id="MBP1043739.1"/>
    </source>
</evidence>
<evidence type="ECO:0000313" key="4">
    <source>
        <dbReference type="Proteomes" id="UP000674938"/>
    </source>
</evidence>